<accession>A0A4D9EWV4</accession>
<reference evidence="2 3" key="1">
    <citation type="submission" date="2019-04" db="EMBL/GenBank/DDBJ databases">
        <title>Draft genome of the big-headed turtle Platysternon megacephalum.</title>
        <authorList>
            <person name="Gong S."/>
        </authorList>
    </citation>
    <scope>NUCLEOTIDE SEQUENCE [LARGE SCALE GENOMIC DNA]</scope>
    <source>
        <strain evidence="2">DO16091913</strain>
        <tissue evidence="2">Muscle</tissue>
    </source>
</reference>
<keyword evidence="3" id="KW-1185">Reference proteome</keyword>
<evidence type="ECO:0000313" key="2">
    <source>
        <dbReference type="EMBL" id="TFK13755.1"/>
    </source>
</evidence>
<comment type="caution">
    <text evidence="2">The sequence shown here is derived from an EMBL/GenBank/DDBJ whole genome shotgun (WGS) entry which is preliminary data.</text>
</comment>
<gene>
    <name evidence="2" type="ORF">DR999_PMT02773</name>
</gene>
<dbReference type="EMBL" id="QXTE01000014">
    <property type="protein sequence ID" value="TFK13755.1"/>
    <property type="molecule type" value="Genomic_DNA"/>
</dbReference>
<evidence type="ECO:0000256" key="1">
    <source>
        <dbReference type="SAM" id="MobiDB-lite"/>
    </source>
</evidence>
<dbReference type="AlphaFoldDB" id="A0A4D9EWV4"/>
<sequence length="141" mass="15396">MYCRGPGGTCSPEPGNFPRGLHSPCPGEGAESVPAAEGRSARLAPPGGSCSLTWGHLEPSLRGAPRFQAGSKRFPVVAPLLIRCPSRLPPPQKHRNRRERSMASHPTLNTLVSNLLLGLAEQQKKERKNEFNILFESCRYL</sequence>
<feature type="region of interest" description="Disordered" evidence="1">
    <location>
        <begin position="85"/>
        <end position="104"/>
    </location>
</feature>
<name>A0A4D9EWV4_9SAUR</name>
<proteinExistence type="predicted"/>
<evidence type="ECO:0000313" key="3">
    <source>
        <dbReference type="Proteomes" id="UP000297703"/>
    </source>
</evidence>
<dbReference type="Proteomes" id="UP000297703">
    <property type="component" value="Unassembled WGS sequence"/>
</dbReference>
<protein>
    <submittedName>
        <fullName evidence="2">Inactive phospholipase C-like protein 1</fullName>
    </submittedName>
</protein>
<feature type="region of interest" description="Disordered" evidence="1">
    <location>
        <begin position="1"/>
        <end position="44"/>
    </location>
</feature>
<reference evidence="2 3" key="2">
    <citation type="submission" date="2019-04" db="EMBL/GenBank/DDBJ databases">
        <title>The genome sequence of big-headed turtle.</title>
        <authorList>
            <person name="Gong S."/>
        </authorList>
    </citation>
    <scope>NUCLEOTIDE SEQUENCE [LARGE SCALE GENOMIC DNA]</scope>
    <source>
        <strain evidence="2">DO16091913</strain>
        <tissue evidence="2">Muscle</tissue>
    </source>
</reference>
<organism evidence="2 3">
    <name type="scientific">Platysternon megacephalum</name>
    <name type="common">big-headed turtle</name>
    <dbReference type="NCBI Taxonomy" id="55544"/>
    <lineage>
        <taxon>Eukaryota</taxon>
        <taxon>Metazoa</taxon>
        <taxon>Chordata</taxon>
        <taxon>Craniata</taxon>
        <taxon>Vertebrata</taxon>
        <taxon>Euteleostomi</taxon>
        <taxon>Archelosauria</taxon>
        <taxon>Testudinata</taxon>
        <taxon>Testudines</taxon>
        <taxon>Cryptodira</taxon>
        <taxon>Durocryptodira</taxon>
        <taxon>Testudinoidea</taxon>
        <taxon>Platysternidae</taxon>
        <taxon>Platysternon</taxon>
    </lineage>
</organism>